<keyword evidence="2" id="KW-1185">Reference proteome</keyword>
<dbReference type="Proteomes" id="UP000827986">
    <property type="component" value="Unassembled WGS sequence"/>
</dbReference>
<organism evidence="1 2">
    <name type="scientific">Mauremys mutica</name>
    <name type="common">yellowpond turtle</name>
    <dbReference type="NCBI Taxonomy" id="74926"/>
    <lineage>
        <taxon>Eukaryota</taxon>
        <taxon>Metazoa</taxon>
        <taxon>Chordata</taxon>
        <taxon>Craniata</taxon>
        <taxon>Vertebrata</taxon>
        <taxon>Euteleostomi</taxon>
        <taxon>Archelosauria</taxon>
        <taxon>Testudinata</taxon>
        <taxon>Testudines</taxon>
        <taxon>Cryptodira</taxon>
        <taxon>Durocryptodira</taxon>
        <taxon>Testudinoidea</taxon>
        <taxon>Geoemydidae</taxon>
        <taxon>Geoemydinae</taxon>
        <taxon>Mauremys</taxon>
    </lineage>
</organism>
<dbReference type="AlphaFoldDB" id="A0A9D3WVV3"/>
<evidence type="ECO:0000313" key="2">
    <source>
        <dbReference type="Proteomes" id="UP000827986"/>
    </source>
</evidence>
<evidence type="ECO:0000313" key="1">
    <source>
        <dbReference type="EMBL" id="KAH1169057.1"/>
    </source>
</evidence>
<sequence>MVTHLSIAHNQISAPLIISHTCLVFCAPGDRKRFNSGASNWTLRKVTRHGLTLRQWVMSRCYNCSMGNKSHQPISFSEMKQGRNNSEVVLGIQTYGAVSPEQPMKSLTIPS</sequence>
<protein>
    <submittedName>
        <fullName evidence="1">Uncharacterized protein</fullName>
    </submittedName>
</protein>
<accession>A0A9D3WVV3</accession>
<dbReference type="EMBL" id="JAHDVG010000485">
    <property type="protein sequence ID" value="KAH1169057.1"/>
    <property type="molecule type" value="Genomic_DNA"/>
</dbReference>
<name>A0A9D3WVV3_9SAUR</name>
<comment type="caution">
    <text evidence="1">The sequence shown here is derived from an EMBL/GenBank/DDBJ whole genome shotgun (WGS) entry which is preliminary data.</text>
</comment>
<reference evidence="1" key="1">
    <citation type="submission" date="2021-09" db="EMBL/GenBank/DDBJ databases">
        <title>The genome of Mauremys mutica provides insights into the evolution of semi-aquatic lifestyle.</title>
        <authorList>
            <person name="Gong S."/>
            <person name="Gao Y."/>
        </authorList>
    </citation>
    <scope>NUCLEOTIDE SEQUENCE</scope>
    <source>
        <strain evidence="1">MM-2020</strain>
        <tissue evidence="1">Muscle</tissue>
    </source>
</reference>
<proteinExistence type="predicted"/>
<gene>
    <name evidence="1" type="ORF">KIL84_013647</name>
</gene>